<evidence type="ECO:0000313" key="3">
    <source>
        <dbReference type="Proteomes" id="UP000665020"/>
    </source>
</evidence>
<dbReference type="CDD" id="cd02440">
    <property type="entry name" value="AdoMet_MTases"/>
    <property type="match status" value="1"/>
</dbReference>
<protein>
    <submittedName>
        <fullName evidence="2">Methyltransferase domain-containing protein</fullName>
    </submittedName>
</protein>
<dbReference type="SUPFAM" id="SSF53335">
    <property type="entry name" value="S-adenosyl-L-methionine-dependent methyltransferases"/>
    <property type="match status" value="1"/>
</dbReference>
<gene>
    <name evidence="2" type="ORF">GM661_07600</name>
</gene>
<dbReference type="GO" id="GO:0008757">
    <property type="term" value="F:S-adenosylmethionine-dependent methyltransferase activity"/>
    <property type="evidence" value="ECO:0007669"/>
    <property type="project" value="InterPro"/>
</dbReference>
<dbReference type="KEGG" id="ifn:GM661_07600"/>
<dbReference type="Proteomes" id="UP000665020">
    <property type="component" value="Chromosome"/>
</dbReference>
<dbReference type="AlphaFoldDB" id="A0A8A7KEI5"/>
<keyword evidence="2" id="KW-0489">Methyltransferase</keyword>
<dbReference type="EMBL" id="CP046640">
    <property type="protein sequence ID" value="QTL97859.1"/>
    <property type="molecule type" value="Genomic_DNA"/>
</dbReference>
<dbReference type="Gene3D" id="3.40.50.150">
    <property type="entry name" value="Vaccinia Virus protein VP39"/>
    <property type="match status" value="1"/>
</dbReference>
<dbReference type="PANTHER" id="PTHR43861">
    <property type="entry name" value="TRANS-ACONITATE 2-METHYLTRANSFERASE-RELATED"/>
    <property type="match status" value="1"/>
</dbReference>
<evidence type="ECO:0000259" key="1">
    <source>
        <dbReference type="Pfam" id="PF08241"/>
    </source>
</evidence>
<accession>A0A8A7KEI5</accession>
<keyword evidence="2" id="KW-0808">Transferase</keyword>
<name>A0A8A7KEI5_9FIRM</name>
<reference evidence="2" key="1">
    <citation type="submission" date="2019-12" db="EMBL/GenBank/DDBJ databases">
        <authorList>
            <person name="zhang j."/>
            <person name="sun C.M."/>
        </authorList>
    </citation>
    <scope>NUCLEOTIDE SEQUENCE</scope>
    <source>
        <strain evidence="2">NS-1</strain>
    </source>
</reference>
<dbReference type="RefSeq" id="WP_230869463.1">
    <property type="nucleotide sequence ID" value="NZ_CP046640.1"/>
</dbReference>
<evidence type="ECO:0000313" key="2">
    <source>
        <dbReference type="EMBL" id="QTL97859.1"/>
    </source>
</evidence>
<organism evidence="2 3">
    <name type="scientific">Iocasia fonsfrigidae</name>
    <dbReference type="NCBI Taxonomy" id="2682810"/>
    <lineage>
        <taxon>Bacteria</taxon>
        <taxon>Bacillati</taxon>
        <taxon>Bacillota</taxon>
        <taxon>Clostridia</taxon>
        <taxon>Halanaerobiales</taxon>
        <taxon>Halanaerobiaceae</taxon>
        <taxon>Iocasia</taxon>
    </lineage>
</organism>
<dbReference type="GO" id="GO:0032259">
    <property type="term" value="P:methylation"/>
    <property type="evidence" value="ECO:0007669"/>
    <property type="project" value="UniProtKB-KW"/>
</dbReference>
<feature type="domain" description="Methyltransferase type 11" evidence="1">
    <location>
        <begin position="42"/>
        <end position="134"/>
    </location>
</feature>
<dbReference type="Pfam" id="PF08241">
    <property type="entry name" value="Methyltransf_11"/>
    <property type="match status" value="1"/>
</dbReference>
<keyword evidence="3" id="KW-1185">Reference proteome</keyword>
<dbReference type="InterPro" id="IPR013216">
    <property type="entry name" value="Methyltransf_11"/>
</dbReference>
<sequence>MNKQEEIKFFNKNAKSWTDDQNSIDVAKDFIDRLKVENDTVLDVGAGTGILYRILKKVGISKYIGIDIAENMIKEFTRLHPEADVRQADYESRISLDENFDIIIIFDSIPHFKKLDNVFDNSYNNLKSNGKFIIVHSKTREELKKHHKKIGYKPVREPIPNDETLISLSKKYNFKNIRIENKSYFMFICEKE</sequence>
<dbReference type="InterPro" id="IPR029063">
    <property type="entry name" value="SAM-dependent_MTases_sf"/>
</dbReference>
<proteinExistence type="predicted"/>